<organism evidence="4 5">
    <name type="scientific">Thermoflavimicrobium daqui</name>
    <dbReference type="NCBI Taxonomy" id="2137476"/>
    <lineage>
        <taxon>Bacteria</taxon>
        <taxon>Bacillati</taxon>
        <taxon>Bacillota</taxon>
        <taxon>Bacilli</taxon>
        <taxon>Bacillales</taxon>
        <taxon>Thermoactinomycetaceae</taxon>
        <taxon>Thermoflavimicrobium</taxon>
    </lineage>
</organism>
<dbReference type="SMART" id="SM00641">
    <property type="entry name" value="Glyco_25"/>
    <property type="match status" value="1"/>
</dbReference>
<dbReference type="InterPro" id="IPR002053">
    <property type="entry name" value="Glyco_hydro_25"/>
</dbReference>
<dbReference type="Gene3D" id="3.20.20.80">
    <property type="entry name" value="Glycosidases"/>
    <property type="match status" value="1"/>
</dbReference>
<accession>A0A364K482</accession>
<dbReference type="EMBL" id="QJKK01000005">
    <property type="protein sequence ID" value="RAL24147.1"/>
    <property type="molecule type" value="Genomic_DNA"/>
</dbReference>
<dbReference type="Proteomes" id="UP000251213">
    <property type="component" value="Unassembled WGS sequence"/>
</dbReference>
<dbReference type="GO" id="GO:0003796">
    <property type="term" value="F:lysozyme activity"/>
    <property type="evidence" value="ECO:0007669"/>
    <property type="project" value="InterPro"/>
</dbReference>
<comment type="similarity">
    <text evidence="1">Belongs to the glycosyl hydrolase 25 family.</text>
</comment>
<evidence type="ECO:0000256" key="1">
    <source>
        <dbReference type="ARBA" id="ARBA00010646"/>
    </source>
</evidence>
<dbReference type="InterPro" id="IPR017853">
    <property type="entry name" value="GH"/>
</dbReference>
<dbReference type="PROSITE" id="PS51904">
    <property type="entry name" value="GLYCOSYL_HYDROL_F25_2"/>
    <property type="match status" value="1"/>
</dbReference>
<dbReference type="GO" id="GO:0016998">
    <property type="term" value="P:cell wall macromolecule catabolic process"/>
    <property type="evidence" value="ECO:0007669"/>
    <property type="project" value="InterPro"/>
</dbReference>
<evidence type="ECO:0000313" key="4">
    <source>
        <dbReference type="EMBL" id="RAL24147.1"/>
    </source>
</evidence>
<keyword evidence="5" id="KW-1185">Reference proteome</keyword>
<dbReference type="GO" id="GO:0016052">
    <property type="term" value="P:carbohydrate catabolic process"/>
    <property type="evidence" value="ECO:0007669"/>
    <property type="project" value="TreeGrafter"/>
</dbReference>
<evidence type="ECO:0000256" key="3">
    <source>
        <dbReference type="ARBA" id="ARBA00023295"/>
    </source>
</evidence>
<dbReference type="InterPro" id="IPR018077">
    <property type="entry name" value="Glyco_hydro_fam25_subgr"/>
</dbReference>
<dbReference type="SUPFAM" id="SSF51445">
    <property type="entry name" value="(Trans)glycosidases"/>
    <property type="match status" value="1"/>
</dbReference>
<comment type="caution">
    <text evidence="4">The sequence shown here is derived from an EMBL/GenBank/DDBJ whole genome shotgun (WGS) entry which is preliminary data.</text>
</comment>
<gene>
    <name evidence="4" type="ORF">DL897_10705</name>
</gene>
<dbReference type="Pfam" id="PF01183">
    <property type="entry name" value="Glyco_hydro_25"/>
    <property type="match status" value="1"/>
</dbReference>
<dbReference type="AlphaFoldDB" id="A0A364K482"/>
<name>A0A364K482_9BACL</name>
<proteinExistence type="inferred from homology"/>
<protein>
    <submittedName>
        <fullName evidence="4">Glycoside hydrolase</fullName>
    </submittedName>
</protein>
<dbReference type="PANTHER" id="PTHR34135">
    <property type="entry name" value="LYSOZYME"/>
    <property type="match status" value="1"/>
</dbReference>
<evidence type="ECO:0000256" key="2">
    <source>
        <dbReference type="ARBA" id="ARBA00022801"/>
    </source>
</evidence>
<evidence type="ECO:0000313" key="5">
    <source>
        <dbReference type="Proteomes" id="UP000251213"/>
    </source>
</evidence>
<sequence>MKRIILLIVSILLLLGTLEYTGVIWHNGLFAFRYEVKGLDVSHHQGKINWNQIQENNNYRFVFIKATEGHDFIDKKFSYNWQQAQKYGFLTGAYHFFSMRSSGEDQAKKFISIVPKEKNSLPPVIDVEIHLQHDKNKVRKELRNLAGKLQQQYEKKPILYVTYDTYNQYIKGDFHEFDIWIRDILKFPTLDNRKWLFWQYSNRGRVDGIDTYVDINVFNGDYNEFKKKFSLK</sequence>
<dbReference type="GO" id="GO:0009253">
    <property type="term" value="P:peptidoglycan catabolic process"/>
    <property type="evidence" value="ECO:0007669"/>
    <property type="project" value="InterPro"/>
</dbReference>
<keyword evidence="2 4" id="KW-0378">Hydrolase</keyword>
<dbReference type="OrthoDB" id="9802228at2"/>
<reference evidence="4 5" key="1">
    <citation type="submission" date="2018-06" db="EMBL/GenBank/DDBJ databases">
        <title>Thermoflavimicrobium daqus sp. nov., a thermophilic microbe isolated from Moutai-flavour Daqu.</title>
        <authorList>
            <person name="Wang X."/>
            <person name="Zhou H."/>
        </authorList>
    </citation>
    <scope>NUCLEOTIDE SEQUENCE [LARGE SCALE GENOMIC DNA]</scope>
    <source>
        <strain evidence="4 5">FBKL4.011</strain>
    </source>
</reference>
<keyword evidence="3" id="KW-0326">Glycosidase</keyword>
<dbReference type="RefSeq" id="WP_113659140.1">
    <property type="nucleotide sequence ID" value="NZ_KZ845667.1"/>
</dbReference>
<dbReference type="PANTHER" id="PTHR34135:SF2">
    <property type="entry name" value="LYSOZYME"/>
    <property type="match status" value="1"/>
</dbReference>
<reference evidence="4 5" key="2">
    <citation type="submission" date="2018-06" db="EMBL/GenBank/DDBJ databases">
        <authorList>
            <person name="Zhirakovskaya E."/>
        </authorList>
    </citation>
    <scope>NUCLEOTIDE SEQUENCE [LARGE SCALE GENOMIC DNA]</scope>
    <source>
        <strain evidence="4 5">FBKL4.011</strain>
    </source>
</reference>